<protein>
    <recommendedName>
        <fullName evidence="5">Involucrin repeat protein</fullName>
    </recommendedName>
</protein>
<evidence type="ECO:0000313" key="3">
    <source>
        <dbReference type="EMBL" id="KAK3343723.1"/>
    </source>
</evidence>
<keyword evidence="1" id="KW-0175">Coiled coil</keyword>
<feature type="compositionally biased region" description="Gly residues" evidence="2">
    <location>
        <begin position="77"/>
        <end position="87"/>
    </location>
</feature>
<name>A0AAJ0H908_9PEZI</name>
<keyword evidence="4" id="KW-1185">Reference proteome</keyword>
<dbReference type="AlphaFoldDB" id="A0AAJ0H908"/>
<reference evidence="3" key="1">
    <citation type="journal article" date="2023" name="Mol. Phylogenet. Evol.">
        <title>Genome-scale phylogeny and comparative genomics of the fungal order Sordariales.</title>
        <authorList>
            <person name="Hensen N."/>
            <person name="Bonometti L."/>
            <person name="Westerberg I."/>
            <person name="Brannstrom I.O."/>
            <person name="Guillou S."/>
            <person name="Cros-Aarteil S."/>
            <person name="Calhoun S."/>
            <person name="Haridas S."/>
            <person name="Kuo A."/>
            <person name="Mondo S."/>
            <person name="Pangilinan J."/>
            <person name="Riley R."/>
            <person name="LaButti K."/>
            <person name="Andreopoulos B."/>
            <person name="Lipzen A."/>
            <person name="Chen C."/>
            <person name="Yan M."/>
            <person name="Daum C."/>
            <person name="Ng V."/>
            <person name="Clum A."/>
            <person name="Steindorff A."/>
            <person name="Ohm R.A."/>
            <person name="Martin F."/>
            <person name="Silar P."/>
            <person name="Natvig D.O."/>
            <person name="Lalanne C."/>
            <person name="Gautier V."/>
            <person name="Ament-Velasquez S.L."/>
            <person name="Kruys A."/>
            <person name="Hutchinson M.I."/>
            <person name="Powell A.J."/>
            <person name="Barry K."/>
            <person name="Miller A.N."/>
            <person name="Grigoriev I.V."/>
            <person name="Debuchy R."/>
            <person name="Gladieux P."/>
            <person name="Hiltunen Thoren M."/>
            <person name="Johannesson H."/>
        </authorList>
    </citation>
    <scope>NUCLEOTIDE SEQUENCE</scope>
    <source>
        <strain evidence="3">CBS 955.72</strain>
    </source>
</reference>
<sequence length="499" mass="54423">MSPPDKKKPKQGDDPDKPEKPRRITTGLGSPSRPSRASTASSTTSSRPAHTLAPPPRVALSGTSSPAPDDRRNRDGSGLGSGLGGSVAGSSDSAPSSSSVVSGVVAAAAAAAASEALKEKDERILELERELEVMENAFNEFMDQQSHKESSSYWESSYNRLKMEYADVEGELNRLQARLEERNDQIRAGDDDLRALREATRRELRVRDEEARDLKRQIHDLKKWVSESTRSDGQAQISDELFGGEMARLGNGLQNWVLVNLRKAKIDFSRTDESTLSDLGRLIPSFEELAPTAKVHMLQSIVARLLMDLVFDQYFVGLPPGQANQLAQLEALLASMSLSPEPVNQWRSQTLTILKKAAPEKLERETAKVTESVITGVNTVLSAITNTTPTPARDMGLHSLVTGAIELARLLHVQKAVFSVVMPEIMPHQRVVFDDATMEDVGGGGDHDDYGEDVDMGVLVREVCCVTFPGIEKRGDGSGGQLQYRNVIAKARVLCRLGD</sequence>
<feature type="compositionally biased region" description="Basic and acidic residues" evidence="2">
    <location>
        <begin position="1"/>
        <end position="22"/>
    </location>
</feature>
<feature type="compositionally biased region" description="Low complexity" evidence="2">
    <location>
        <begin position="30"/>
        <end position="49"/>
    </location>
</feature>
<feature type="region of interest" description="Disordered" evidence="2">
    <location>
        <begin position="1"/>
        <end position="98"/>
    </location>
</feature>
<reference evidence="3" key="2">
    <citation type="submission" date="2023-06" db="EMBL/GenBank/DDBJ databases">
        <authorList>
            <consortium name="Lawrence Berkeley National Laboratory"/>
            <person name="Haridas S."/>
            <person name="Hensen N."/>
            <person name="Bonometti L."/>
            <person name="Westerberg I."/>
            <person name="Brannstrom I.O."/>
            <person name="Guillou S."/>
            <person name="Cros-Aarteil S."/>
            <person name="Calhoun S."/>
            <person name="Kuo A."/>
            <person name="Mondo S."/>
            <person name="Pangilinan J."/>
            <person name="Riley R."/>
            <person name="Labutti K."/>
            <person name="Andreopoulos B."/>
            <person name="Lipzen A."/>
            <person name="Chen C."/>
            <person name="Yanf M."/>
            <person name="Daum C."/>
            <person name="Ng V."/>
            <person name="Clum A."/>
            <person name="Steindorff A."/>
            <person name="Ohm R."/>
            <person name="Martin F."/>
            <person name="Silar P."/>
            <person name="Natvig D."/>
            <person name="Lalanne C."/>
            <person name="Gautier V."/>
            <person name="Ament-Velasquez S.L."/>
            <person name="Kruys A."/>
            <person name="Hutchinson M.I."/>
            <person name="Powell A.J."/>
            <person name="Barry K."/>
            <person name="Miller A.N."/>
            <person name="Grigoriev I.V."/>
            <person name="Debuchy R."/>
            <person name="Gladieux P."/>
            <person name="Thoren M.H."/>
            <person name="Johannesson H."/>
        </authorList>
    </citation>
    <scope>NUCLEOTIDE SEQUENCE</scope>
    <source>
        <strain evidence="3">CBS 955.72</strain>
    </source>
</reference>
<accession>A0AAJ0H908</accession>
<proteinExistence type="predicted"/>
<evidence type="ECO:0000313" key="4">
    <source>
        <dbReference type="Proteomes" id="UP001275084"/>
    </source>
</evidence>
<evidence type="ECO:0008006" key="5">
    <source>
        <dbReference type="Google" id="ProtNLM"/>
    </source>
</evidence>
<feature type="coiled-coil region" evidence="1">
    <location>
        <begin position="110"/>
        <end position="217"/>
    </location>
</feature>
<comment type="caution">
    <text evidence="3">The sequence shown here is derived from an EMBL/GenBank/DDBJ whole genome shotgun (WGS) entry which is preliminary data.</text>
</comment>
<evidence type="ECO:0000256" key="1">
    <source>
        <dbReference type="SAM" id="Coils"/>
    </source>
</evidence>
<evidence type="ECO:0000256" key="2">
    <source>
        <dbReference type="SAM" id="MobiDB-lite"/>
    </source>
</evidence>
<dbReference type="Proteomes" id="UP001275084">
    <property type="component" value="Unassembled WGS sequence"/>
</dbReference>
<organism evidence="3 4">
    <name type="scientific">Lasiosphaeria hispida</name>
    <dbReference type="NCBI Taxonomy" id="260671"/>
    <lineage>
        <taxon>Eukaryota</taxon>
        <taxon>Fungi</taxon>
        <taxon>Dikarya</taxon>
        <taxon>Ascomycota</taxon>
        <taxon>Pezizomycotina</taxon>
        <taxon>Sordariomycetes</taxon>
        <taxon>Sordariomycetidae</taxon>
        <taxon>Sordariales</taxon>
        <taxon>Lasiosphaeriaceae</taxon>
        <taxon>Lasiosphaeria</taxon>
    </lineage>
</organism>
<feature type="compositionally biased region" description="Low complexity" evidence="2">
    <location>
        <begin position="88"/>
        <end position="98"/>
    </location>
</feature>
<gene>
    <name evidence="3" type="ORF">B0T25DRAFT_572723</name>
</gene>
<dbReference type="EMBL" id="JAUIQD010000007">
    <property type="protein sequence ID" value="KAK3343723.1"/>
    <property type="molecule type" value="Genomic_DNA"/>
</dbReference>